<dbReference type="GO" id="GO:0043138">
    <property type="term" value="F:3'-5' DNA helicase activity"/>
    <property type="evidence" value="ECO:0007669"/>
    <property type="project" value="TreeGrafter"/>
</dbReference>
<dbReference type="Gene3D" id="3.40.1440.60">
    <property type="entry name" value="PriA, 3(prime) DNA-binding domain"/>
    <property type="match status" value="1"/>
</dbReference>
<dbReference type="Proteomes" id="UP000028730">
    <property type="component" value="Unassembled WGS sequence"/>
</dbReference>
<keyword evidence="1" id="KW-0547">Nucleotide-binding</keyword>
<dbReference type="GO" id="GO:0003677">
    <property type="term" value="F:DNA binding"/>
    <property type="evidence" value="ECO:0007669"/>
    <property type="project" value="UniProtKB-KW"/>
</dbReference>
<dbReference type="GO" id="GO:0006302">
    <property type="term" value="P:double-strand break repair"/>
    <property type="evidence" value="ECO:0007669"/>
    <property type="project" value="TreeGrafter"/>
</dbReference>
<feature type="domain" description="Primosomal protein N' 3' DNA-binding" evidence="5">
    <location>
        <begin position="40"/>
        <end position="140"/>
    </location>
</feature>
<dbReference type="PANTHER" id="PTHR30580:SF0">
    <property type="entry name" value="PRIMOSOMAL PROTEIN N"/>
    <property type="match status" value="1"/>
</dbReference>
<dbReference type="EMBL" id="ATLK01000002">
    <property type="protein sequence ID" value="KFF30643.1"/>
    <property type="molecule type" value="Genomic_DNA"/>
</dbReference>
<dbReference type="Pfam" id="PF17764">
    <property type="entry name" value="PriA_3primeBD"/>
    <property type="match status" value="1"/>
</dbReference>
<dbReference type="Gene3D" id="3.40.50.300">
    <property type="entry name" value="P-loop containing nucleotide triphosphate hydrolases"/>
    <property type="match status" value="1"/>
</dbReference>
<feature type="region of interest" description="Disordered" evidence="4">
    <location>
        <begin position="444"/>
        <end position="485"/>
    </location>
</feature>
<dbReference type="RefSeq" id="WP_044087830.1">
    <property type="nucleotide sequence ID" value="NZ_ATLK01000002.1"/>
</dbReference>
<dbReference type="eggNOG" id="COG1198">
    <property type="taxonomic scope" value="Bacteria"/>
</dbReference>
<organism evidence="6 7">
    <name type="scientific">Bifidobacterium bombi DSM 19703</name>
    <dbReference type="NCBI Taxonomy" id="1341695"/>
    <lineage>
        <taxon>Bacteria</taxon>
        <taxon>Bacillati</taxon>
        <taxon>Actinomycetota</taxon>
        <taxon>Actinomycetes</taxon>
        <taxon>Bifidobacteriales</taxon>
        <taxon>Bifidobacteriaceae</taxon>
        <taxon>Bifidobacterium</taxon>
    </lineage>
</organism>
<evidence type="ECO:0000259" key="5">
    <source>
        <dbReference type="Pfam" id="PF17764"/>
    </source>
</evidence>
<dbReference type="GO" id="GO:0006310">
    <property type="term" value="P:DNA recombination"/>
    <property type="evidence" value="ECO:0007669"/>
    <property type="project" value="TreeGrafter"/>
</dbReference>
<keyword evidence="3" id="KW-0238">DNA-binding</keyword>
<accession>A0A086BNX9</accession>
<evidence type="ECO:0000256" key="2">
    <source>
        <dbReference type="ARBA" id="ARBA00022840"/>
    </source>
</evidence>
<name>A0A086BNX9_9BIFI</name>
<dbReference type="GO" id="GO:0006270">
    <property type="term" value="P:DNA replication initiation"/>
    <property type="evidence" value="ECO:0007669"/>
    <property type="project" value="TreeGrafter"/>
</dbReference>
<dbReference type="InterPro" id="IPR042115">
    <property type="entry name" value="PriA_3primeBD_sf"/>
</dbReference>
<evidence type="ECO:0000256" key="3">
    <source>
        <dbReference type="ARBA" id="ARBA00023125"/>
    </source>
</evidence>
<proteinExistence type="predicted"/>
<keyword evidence="7" id="KW-1185">Reference proteome</keyword>
<evidence type="ECO:0000313" key="6">
    <source>
        <dbReference type="EMBL" id="KFF30643.1"/>
    </source>
</evidence>
<evidence type="ECO:0000256" key="4">
    <source>
        <dbReference type="SAM" id="MobiDB-lite"/>
    </source>
</evidence>
<dbReference type="AlphaFoldDB" id="A0A086BNX9"/>
<feature type="compositionally biased region" description="Basic residues" evidence="4">
    <location>
        <begin position="19"/>
        <end position="29"/>
    </location>
</feature>
<evidence type="ECO:0000256" key="1">
    <source>
        <dbReference type="ARBA" id="ARBA00022741"/>
    </source>
</evidence>
<reference evidence="6 7" key="1">
    <citation type="journal article" date="2014" name="Appl. Environ. Microbiol.">
        <title>Genomic encyclopedia of type strains of the genus Bifidobacterium.</title>
        <authorList>
            <person name="Milani C."/>
            <person name="Lugli G.A."/>
            <person name="Duranti S."/>
            <person name="Turroni F."/>
            <person name="Bottacini F."/>
            <person name="Mangifesta M."/>
            <person name="Sanchez B."/>
            <person name="Viappiani A."/>
            <person name="Mancabelli L."/>
            <person name="Taminiau B."/>
            <person name="Delcenserie V."/>
            <person name="Barrangou R."/>
            <person name="Margolles A."/>
            <person name="van Sinderen D."/>
            <person name="Ventura M."/>
        </authorList>
    </citation>
    <scope>NUCLEOTIDE SEQUENCE [LARGE SCALE GENOMIC DNA]</scope>
    <source>
        <strain evidence="6 7">DSM 19703</strain>
    </source>
</reference>
<feature type="region of interest" description="Disordered" evidence="4">
    <location>
        <begin position="1"/>
        <end position="31"/>
    </location>
</feature>
<gene>
    <name evidence="6" type="ORF">BBOMB_1509</name>
</gene>
<keyword evidence="2" id="KW-0067">ATP-binding</keyword>
<feature type="compositionally biased region" description="Basic and acidic residues" evidence="4">
    <location>
        <begin position="444"/>
        <end position="456"/>
    </location>
</feature>
<dbReference type="GO" id="GO:0005524">
    <property type="term" value="F:ATP binding"/>
    <property type="evidence" value="ECO:0007669"/>
    <property type="project" value="UniProtKB-KW"/>
</dbReference>
<dbReference type="OrthoDB" id="3177118at2"/>
<protein>
    <submittedName>
        <fullName evidence="6">Primosome assembly protein PriA</fullName>
    </submittedName>
</protein>
<dbReference type="PANTHER" id="PTHR30580">
    <property type="entry name" value="PRIMOSOMAL PROTEIN N"/>
    <property type="match status" value="1"/>
</dbReference>
<sequence>MADGSGQEVEQPAFEGLAPRKRRKRKPRERHPAAWNPVVQVVLDIQATHLGRPFDYLIEEKDSDAARPGVMVRVRFGRQRVNGIIWARRSTSDTPESALRFIERVVTPEVLVSASMRRDITAIADAYGGTPANILRLALPPRVARVDQEQRLAVLGSGVLSEGREPSGRFGGPDDVTQIDDGDVGLGVAGRDGSDAADIPQVPYDTGLAGGVTRLLRRHIDGVMLGREFSRMQGQYDEATALRDALSSSGFSSFVFDSLPGPAQWARELAWMTVQALQTGRGAVLVLPTMREVNDMMRALGRYGLKPFTRTKATHGGFSGDVAPLCAVMAPAERYRSYLAAATGQVRCVIGTRAAMYAPLEGEALFALMEDNAYQYADGMMPYARARGVLRLRARAHGGTFVSLSNARSVLSQWESQAGAPCAEIPGAHADAALAVGAFQGKVDAKHSSRESEEGRAGAPPSLERGDEGSPIGSGAKNDVDDPAVDNGVVEIGVTGPSKAVHPLQVAVREAAPWTRWFNRDELTRLADPTIGARVPHSAVRILSEALERGPVLFSIPRDGVTSALSCAYCHRQARCPRCTGPLLQDEAGKAPRCAWCGAVCVDWTCPACRHDRLRVVRVGAAGTAEELQRLFHGVDMVISSPHQPGGVIEDIDGVVGMSKGDAPANQSGRRPLIVIATPGAEPRFTNGYQAVAILDAWTSLYSQSLDARPDVLTSWMRAVALCAPRAEGGQALILGETDPVIARSLLLWDSRVLASDELMSRRETGLPPAVTAAAVWGRRDAVEQALRRIGAVQGDIDTVICSTGPQPAVLGPVSIPQPHTMEAWELDSTLIDRVKAVVRVPQRMRAGLAGRLHDASARHVAGRETGELRFQIDPKDLD</sequence>
<dbReference type="InterPro" id="IPR027417">
    <property type="entry name" value="P-loop_NTPase"/>
</dbReference>
<dbReference type="InterPro" id="IPR041222">
    <property type="entry name" value="PriA_3primeBD"/>
</dbReference>
<evidence type="ECO:0000313" key="7">
    <source>
        <dbReference type="Proteomes" id="UP000028730"/>
    </source>
</evidence>
<comment type="caution">
    <text evidence="6">The sequence shown here is derived from an EMBL/GenBank/DDBJ whole genome shotgun (WGS) entry which is preliminary data.</text>
</comment>
<dbReference type="STRING" id="1341695.BBOMB_1509"/>